<keyword evidence="1" id="KW-1133">Transmembrane helix</keyword>
<proteinExistence type="predicted"/>
<organism evidence="2 3">
    <name type="scientific">Durusdinium trenchii</name>
    <dbReference type="NCBI Taxonomy" id="1381693"/>
    <lineage>
        <taxon>Eukaryota</taxon>
        <taxon>Sar</taxon>
        <taxon>Alveolata</taxon>
        <taxon>Dinophyceae</taxon>
        <taxon>Suessiales</taxon>
        <taxon>Symbiodiniaceae</taxon>
        <taxon>Durusdinium</taxon>
    </lineage>
</organism>
<evidence type="ECO:0000313" key="3">
    <source>
        <dbReference type="Proteomes" id="UP001642484"/>
    </source>
</evidence>
<reference evidence="2 3" key="1">
    <citation type="submission" date="2024-02" db="EMBL/GenBank/DDBJ databases">
        <authorList>
            <person name="Chen Y."/>
            <person name="Shah S."/>
            <person name="Dougan E. K."/>
            <person name="Thang M."/>
            <person name="Chan C."/>
        </authorList>
    </citation>
    <scope>NUCLEOTIDE SEQUENCE [LARGE SCALE GENOMIC DNA]</scope>
</reference>
<feature type="transmembrane region" description="Helical" evidence="1">
    <location>
        <begin position="20"/>
        <end position="38"/>
    </location>
</feature>
<accession>A0ABP0M9G1</accession>
<keyword evidence="1" id="KW-0812">Transmembrane</keyword>
<name>A0ABP0M9G1_9DINO</name>
<keyword evidence="1" id="KW-0472">Membrane</keyword>
<evidence type="ECO:0000256" key="1">
    <source>
        <dbReference type="SAM" id="Phobius"/>
    </source>
</evidence>
<comment type="caution">
    <text evidence="2">The sequence shown here is derived from an EMBL/GenBank/DDBJ whole genome shotgun (WGS) entry which is preliminary data.</text>
</comment>
<keyword evidence="3" id="KW-1185">Reference proteome</keyword>
<dbReference type="Proteomes" id="UP001642484">
    <property type="component" value="Unassembled WGS sequence"/>
</dbReference>
<protein>
    <recommendedName>
        <fullName evidence="4">Secreted protein</fullName>
    </recommendedName>
</protein>
<gene>
    <name evidence="2" type="ORF">CCMP2556_LOCUS24510</name>
</gene>
<evidence type="ECO:0008006" key="4">
    <source>
        <dbReference type="Google" id="ProtNLM"/>
    </source>
</evidence>
<evidence type="ECO:0000313" key="2">
    <source>
        <dbReference type="EMBL" id="CAK9047362.1"/>
    </source>
</evidence>
<sequence length="108" mass="12274">MIFLRSFRGGGNLHDVFADLVGLFLLWLQFYVFMEALLRRRALCAALVLVLRLGGFQAVHSDLSSFWLCRWLDLQDHLFVLTQDVESPGARATLEITMDESGVPNRSC</sequence>
<dbReference type="EMBL" id="CAXAMN010016113">
    <property type="protein sequence ID" value="CAK9047362.1"/>
    <property type="molecule type" value="Genomic_DNA"/>
</dbReference>